<keyword evidence="3" id="KW-0812">Transmembrane</keyword>
<gene>
    <name evidence="10" type="ORF">TELCIR_14703</name>
</gene>
<dbReference type="OrthoDB" id="1734229at2759"/>
<keyword evidence="6" id="KW-0472">Membrane</keyword>
<dbReference type="SUPFAM" id="SSF81296">
    <property type="entry name" value="E set domains"/>
    <property type="match status" value="1"/>
</dbReference>
<evidence type="ECO:0000313" key="11">
    <source>
        <dbReference type="Proteomes" id="UP000230423"/>
    </source>
</evidence>
<dbReference type="InterPro" id="IPR014756">
    <property type="entry name" value="Ig_E-set"/>
</dbReference>
<dbReference type="GO" id="GO:0006614">
    <property type="term" value="P:SRP-dependent cotranslational protein targeting to membrane"/>
    <property type="evidence" value="ECO:0007669"/>
    <property type="project" value="TreeGrafter"/>
</dbReference>
<dbReference type="Pfam" id="PF02889">
    <property type="entry name" value="Sec63"/>
    <property type="match status" value="1"/>
</dbReference>
<feature type="compositionally biased region" description="Acidic residues" evidence="8">
    <location>
        <begin position="318"/>
        <end position="343"/>
    </location>
</feature>
<feature type="region of interest" description="Disordered" evidence="8">
    <location>
        <begin position="314"/>
        <end position="343"/>
    </location>
</feature>
<accession>A0A2G9U2F3</accession>
<keyword evidence="4" id="KW-0256">Endoplasmic reticulum</keyword>
<keyword evidence="5" id="KW-1133">Transmembrane helix</keyword>
<dbReference type="GO" id="GO:0031207">
    <property type="term" value="C:Sec62/Sec63 complex"/>
    <property type="evidence" value="ECO:0007669"/>
    <property type="project" value="TreeGrafter"/>
</dbReference>
<dbReference type="Gene3D" id="2.60.40.150">
    <property type="entry name" value="C2 domain"/>
    <property type="match status" value="1"/>
</dbReference>
<feature type="region of interest" description="Disordered" evidence="8">
    <location>
        <begin position="117"/>
        <end position="203"/>
    </location>
</feature>
<dbReference type="GO" id="GO:0008320">
    <property type="term" value="F:protein transmembrane transporter activity"/>
    <property type="evidence" value="ECO:0007669"/>
    <property type="project" value="TreeGrafter"/>
</dbReference>
<evidence type="ECO:0000256" key="5">
    <source>
        <dbReference type="ARBA" id="ARBA00022989"/>
    </source>
</evidence>
<dbReference type="SUPFAM" id="SSF158702">
    <property type="entry name" value="Sec63 N-terminal domain-like"/>
    <property type="match status" value="1"/>
</dbReference>
<proteinExistence type="predicted"/>
<dbReference type="GO" id="GO:0003723">
    <property type="term" value="F:RNA binding"/>
    <property type="evidence" value="ECO:0007669"/>
    <property type="project" value="TreeGrafter"/>
</dbReference>
<protein>
    <recommendedName>
        <fullName evidence="9">SEC63 domain-containing protein</fullName>
    </recommendedName>
</protein>
<evidence type="ECO:0000256" key="8">
    <source>
        <dbReference type="SAM" id="MobiDB-lite"/>
    </source>
</evidence>
<reference evidence="10 11" key="1">
    <citation type="submission" date="2015-09" db="EMBL/GenBank/DDBJ databases">
        <title>Draft genome of the parasitic nematode Teladorsagia circumcincta isolate WARC Sus (inbred).</title>
        <authorList>
            <person name="Mitreva M."/>
        </authorList>
    </citation>
    <scope>NUCLEOTIDE SEQUENCE [LARGE SCALE GENOMIC DNA]</scope>
    <source>
        <strain evidence="10 11">S</strain>
    </source>
</reference>
<organism evidence="10 11">
    <name type="scientific">Teladorsagia circumcincta</name>
    <name type="common">Brown stomach worm</name>
    <name type="synonym">Ostertagia circumcincta</name>
    <dbReference type="NCBI Taxonomy" id="45464"/>
    <lineage>
        <taxon>Eukaryota</taxon>
        <taxon>Metazoa</taxon>
        <taxon>Ecdysozoa</taxon>
        <taxon>Nematoda</taxon>
        <taxon>Chromadorea</taxon>
        <taxon>Rhabditida</taxon>
        <taxon>Rhabditina</taxon>
        <taxon>Rhabditomorpha</taxon>
        <taxon>Strongyloidea</taxon>
        <taxon>Trichostrongylidae</taxon>
        <taxon>Teladorsagia</taxon>
    </lineage>
</organism>
<dbReference type="EMBL" id="KZ350622">
    <property type="protein sequence ID" value="PIO63690.1"/>
    <property type="molecule type" value="Genomic_DNA"/>
</dbReference>
<comment type="subcellular location">
    <subcellularLocation>
        <location evidence="2">Endoplasmic reticulum</location>
    </subcellularLocation>
    <subcellularLocation>
        <location evidence="1">Membrane</location>
        <topology evidence="1">Multi-pass membrane protein</topology>
    </subcellularLocation>
</comment>
<evidence type="ECO:0000256" key="4">
    <source>
        <dbReference type="ARBA" id="ARBA00022824"/>
    </source>
</evidence>
<dbReference type="InterPro" id="IPR004179">
    <property type="entry name" value="Sec63-dom"/>
</dbReference>
<keyword evidence="11" id="KW-1185">Reference proteome</keyword>
<evidence type="ECO:0000256" key="6">
    <source>
        <dbReference type="ARBA" id="ARBA00023136"/>
    </source>
</evidence>
<evidence type="ECO:0000256" key="1">
    <source>
        <dbReference type="ARBA" id="ARBA00004141"/>
    </source>
</evidence>
<dbReference type="AlphaFoldDB" id="A0A2G9U2F3"/>
<dbReference type="GO" id="GO:0006620">
    <property type="term" value="P:post-translational protein targeting to endoplasmic reticulum membrane"/>
    <property type="evidence" value="ECO:0007669"/>
    <property type="project" value="TreeGrafter"/>
</dbReference>
<feature type="domain" description="SEC63" evidence="9">
    <location>
        <begin position="190"/>
        <end position="301"/>
    </location>
</feature>
<sequence length="343" mass="38857">MFVQALWPKNSPLLQLPHITDHNLPYLRKGRVFSCGDLAALDGEKRRALLKSLSDEEYRDVLVVLSSMPRLSIQTTVVVEGEDDAFEVTAGCVVTIKVLLQRSSLLDPIAAGLEDQRVHVGEEGDGDASGYSDQEDEETAAAGDGIIKDGEIKEVKKKKPWEKNRPQKKKGGAKKKPQKQQVKKGSLSLSDAPPRFEESDVEDDWEEGSLRKVNLDAKSHKTHLVHCPHFPSEKYEWWWLVLTMWDKKQRRLVCPTVACKTLVDEQTVEMRFSAPPVKGIYNYQLAVRSDSYMDCDYNKDIKLEVKEAKEIVLPKYEDTEDEDEKVIASSDEEYTEGSDSDEE</sequence>
<dbReference type="InterPro" id="IPR035892">
    <property type="entry name" value="C2_domain_sf"/>
</dbReference>
<evidence type="ECO:0000256" key="2">
    <source>
        <dbReference type="ARBA" id="ARBA00004240"/>
    </source>
</evidence>
<dbReference type="PANTHER" id="PTHR24075">
    <property type="entry name" value="SEC63 DOMAIN-CONTAINING"/>
    <property type="match status" value="1"/>
</dbReference>
<dbReference type="PANTHER" id="PTHR24075:SF0">
    <property type="entry name" value="TRANSLOCATION PROTEIN SEC63 HOMOLOG"/>
    <property type="match status" value="1"/>
</dbReference>
<evidence type="ECO:0000259" key="9">
    <source>
        <dbReference type="Pfam" id="PF02889"/>
    </source>
</evidence>
<evidence type="ECO:0000256" key="7">
    <source>
        <dbReference type="ARBA" id="ARBA00023186"/>
    </source>
</evidence>
<dbReference type="Gene3D" id="1.10.150.20">
    <property type="entry name" value="5' to 3' exonuclease, C-terminal subdomain"/>
    <property type="match status" value="1"/>
</dbReference>
<feature type="compositionally biased region" description="Basic residues" evidence="8">
    <location>
        <begin position="155"/>
        <end position="182"/>
    </location>
</feature>
<dbReference type="Proteomes" id="UP000230423">
    <property type="component" value="Unassembled WGS sequence"/>
</dbReference>
<name>A0A2G9U2F3_TELCI</name>
<evidence type="ECO:0000313" key="10">
    <source>
        <dbReference type="EMBL" id="PIO63690.1"/>
    </source>
</evidence>
<evidence type="ECO:0000256" key="3">
    <source>
        <dbReference type="ARBA" id="ARBA00022692"/>
    </source>
</evidence>
<keyword evidence="7" id="KW-0143">Chaperone</keyword>